<evidence type="ECO:0000313" key="1">
    <source>
        <dbReference type="EMBL" id="MFD2116711.1"/>
    </source>
</evidence>
<accession>A0ABW4YM65</accession>
<reference evidence="2" key="1">
    <citation type="journal article" date="2019" name="Int. J. Syst. Evol. Microbiol.">
        <title>The Global Catalogue of Microorganisms (GCM) 10K type strain sequencing project: providing services to taxonomists for standard genome sequencing and annotation.</title>
        <authorList>
            <consortium name="The Broad Institute Genomics Platform"/>
            <consortium name="The Broad Institute Genome Sequencing Center for Infectious Disease"/>
            <person name="Wu L."/>
            <person name="Ma J."/>
        </authorList>
    </citation>
    <scope>NUCLEOTIDE SEQUENCE [LARGE SCALE GENOMIC DNA]</scope>
    <source>
        <strain evidence="2">GH52</strain>
    </source>
</reference>
<name>A0ABW4YM65_9BACL</name>
<dbReference type="RefSeq" id="WP_377773182.1">
    <property type="nucleotide sequence ID" value="NZ_JBHUHO010000032.1"/>
</dbReference>
<dbReference type="EMBL" id="JBHUHO010000032">
    <property type="protein sequence ID" value="MFD2116711.1"/>
    <property type="molecule type" value="Genomic_DNA"/>
</dbReference>
<dbReference type="Proteomes" id="UP001597362">
    <property type="component" value="Unassembled WGS sequence"/>
</dbReference>
<keyword evidence="2" id="KW-1185">Reference proteome</keyword>
<protein>
    <submittedName>
        <fullName evidence="1">Uncharacterized protein</fullName>
    </submittedName>
</protein>
<gene>
    <name evidence="1" type="ORF">ACFSJH_13365</name>
</gene>
<organism evidence="1 2">
    <name type="scientific">Paenibacillus yanchengensis</name>
    <dbReference type="NCBI Taxonomy" id="2035833"/>
    <lineage>
        <taxon>Bacteria</taxon>
        <taxon>Bacillati</taxon>
        <taxon>Bacillota</taxon>
        <taxon>Bacilli</taxon>
        <taxon>Bacillales</taxon>
        <taxon>Paenibacillaceae</taxon>
        <taxon>Paenibacillus</taxon>
    </lineage>
</organism>
<proteinExistence type="predicted"/>
<comment type="caution">
    <text evidence="1">The sequence shown here is derived from an EMBL/GenBank/DDBJ whole genome shotgun (WGS) entry which is preliminary data.</text>
</comment>
<sequence>MQNCLIQLEESNIAELTKNLNEVVAITEKIRQESSRKEIVALVEELHQFLSKFEFKTEI</sequence>
<evidence type="ECO:0000313" key="2">
    <source>
        <dbReference type="Proteomes" id="UP001597362"/>
    </source>
</evidence>